<dbReference type="InterPro" id="IPR000608">
    <property type="entry name" value="UBC"/>
</dbReference>
<dbReference type="InterPro" id="IPR016135">
    <property type="entry name" value="UBQ-conjugating_enzyme/RWD"/>
</dbReference>
<dbReference type="InterPro" id="IPR050113">
    <property type="entry name" value="Ub_conjugating_enzyme"/>
</dbReference>
<evidence type="ECO:0000313" key="3">
    <source>
        <dbReference type="RefSeq" id="XP_052131115.1"/>
    </source>
</evidence>
<dbReference type="GeneID" id="127751507"/>
<feature type="domain" description="UBC core" evidence="1">
    <location>
        <begin position="4"/>
        <end position="152"/>
    </location>
</feature>
<evidence type="ECO:0000313" key="2">
    <source>
        <dbReference type="Proteomes" id="UP000504606"/>
    </source>
</evidence>
<dbReference type="Gene3D" id="3.10.110.10">
    <property type="entry name" value="Ubiquitin Conjugating Enzyme"/>
    <property type="match status" value="1"/>
</dbReference>
<sequence>MSDIRLKRVMSDIKDFQKEETHGIFLTDPDVSDLSCVLVSFWGLEGTEFEGGTFDLKIEIPDKFPFKNPQMFFKTRVWHPNVCQLSGRICMDLLDRNWHSGIVLKECVEAARCLLSLPNPDSPLNAEAANLLEHNEALYWSNARAWTRVHAGAASLTSDLDENISVLMSFDMTAEEALDRGVEHEWDMVSIVKTYDL</sequence>
<evidence type="ECO:0000259" key="1">
    <source>
        <dbReference type="PROSITE" id="PS50127"/>
    </source>
</evidence>
<dbReference type="SUPFAM" id="SSF54495">
    <property type="entry name" value="UBC-like"/>
    <property type="match status" value="1"/>
</dbReference>
<proteinExistence type="predicted"/>
<dbReference type="Pfam" id="PF00179">
    <property type="entry name" value="UQ_con"/>
    <property type="match status" value="1"/>
</dbReference>
<dbReference type="PANTHER" id="PTHR24067">
    <property type="entry name" value="UBIQUITIN-CONJUGATING ENZYME E2"/>
    <property type="match status" value="1"/>
</dbReference>
<dbReference type="KEGG" id="foc:127751507"/>
<dbReference type="PROSITE" id="PS50127">
    <property type="entry name" value="UBC_2"/>
    <property type="match status" value="1"/>
</dbReference>
<gene>
    <name evidence="3" type="primary">LOC127751507</name>
</gene>
<dbReference type="Proteomes" id="UP000504606">
    <property type="component" value="Unplaced"/>
</dbReference>
<reference evidence="3" key="1">
    <citation type="submission" date="2025-08" db="UniProtKB">
        <authorList>
            <consortium name="RefSeq"/>
        </authorList>
    </citation>
    <scope>IDENTIFICATION</scope>
    <source>
        <tissue evidence="3">Whole organism</tissue>
    </source>
</reference>
<keyword evidence="2" id="KW-1185">Reference proteome</keyword>
<dbReference type="RefSeq" id="XP_052131115.1">
    <property type="nucleotide sequence ID" value="XM_052275155.1"/>
</dbReference>
<protein>
    <submittedName>
        <fullName evidence="3">Ubiquitin-conjugating enzyme E2 N-like</fullName>
    </submittedName>
</protein>
<accession>A0A9C6XU55</accession>
<dbReference type="SMART" id="SM00212">
    <property type="entry name" value="UBCc"/>
    <property type="match status" value="1"/>
</dbReference>
<dbReference type="AlphaFoldDB" id="A0A9C6XU55"/>
<name>A0A9C6XU55_FRAOC</name>
<organism evidence="2 3">
    <name type="scientific">Frankliniella occidentalis</name>
    <name type="common">Western flower thrips</name>
    <name type="synonym">Euthrips occidentalis</name>
    <dbReference type="NCBI Taxonomy" id="133901"/>
    <lineage>
        <taxon>Eukaryota</taxon>
        <taxon>Metazoa</taxon>
        <taxon>Ecdysozoa</taxon>
        <taxon>Arthropoda</taxon>
        <taxon>Hexapoda</taxon>
        <taxon>Insecta</taxon>
        <taxon>Pterygota</taxon>
        <taxon>Neoptera</taxon>
        <taxon>Paraneoptera</taxon>
        <taxon>Thysanoptera</taxon>
        <taxon>Terebrantia</taxon>
        <taxon>Thripoidea</taxon>
        <taxon>Thripidae</taxon>
        <taxon>Frankliniella</taxon>
    </lineage>
</organism>